<name>A0ABP1BES5_9BRYO</name>
<reference evidence="1" key="1">
    <citation type="submission" date="2024-03" db="EMBL/GenBank/DDBJ databases">
        <authorList>
            <consortium name="ELIXIR-Norway"/>
            <consortium name="Elixir Norway"/>
        </authorList>
    </citation>
    <scope>NUCLEOTIDE SEQUENCE</scope>
</reference>
<protein>
    <submittedName>
        <fullName evidence="1">Uncharacterized protein</fullName>
    </submittedName>
</protein>
<organism evidence="1 2">
    <name type="scientific">Sphagnum jensenii</name>
    <dbReference type="NCBI Taxonomy" id="128206"/>
    <lineage>
        <taxon>Eukaryota</taxon>
        <taxon>Viridiplantae</taxon>
        <taxon>Streptophyta</taxon>
        <taxon>Embryophyta</taxon>
        <taxon>Bryophyta</taxon>
        <taxon>Sphagnophytina</taxon>
        <taxon>Sphagnopsida</taxon>
        <taxon>Sphagnales</taxon>
        <taxon>Sphagnaceae</taxon>
        <taxon>Sphagnum</taxon>
    </lineage>
</organism>
<proteinExistence type="predicted"/>
<keyword evidence="2" id="KW-1185">Reference proteome</keyword>
<dbReference type="Proteomes" id="UP001497522">
    <property type="component" value="Chromosome 3"/>
</dbReference>
<dbReference type="EMBL" id="OZ023704">
    <property type="protein sequence ID" value="CAK9873877.1"/>
    <property type="molecule type" value="Genomic_DNA"/>
</dbReference>
<evidence type="ECO:0000313" key="1">
    <source>
        <dbReference type="EMBL" id="CAK9873877.1"/>
    </source>
</evidence>
<sequence length="89" mass="10015">MQHFSHNKLTSCESCGFSLISSIIITQDAFSQSRMIKFQIDSNLKSSCNIPITSSRFSLHNYVATRVEELISKFLLSQACHCKHPAASY</sequence>
<accession>A0ABP1BES5</accession>
<gene>
    <name evidence="1" type="ORF">CSSPJE1EN2_LOCUS16349</name>
</gene>
<evidence type="ECO:0000313" key="2">
    <source>
        <dbReference type="Proteomes" id="UP001497522"/>
    </source>
</evidence>